<dbReference type="Pfam" id="PF00111">
    <property type="entry name" value="Fer2"/>
    <property type="match status" value="1"/>
</dbReference>
<dbReference type="Gene3D" id="3.90.1170.50">
    <property type="entry name" value="Aldehyde oxidase/xanthine dehydrogenase, a/b hammerhead"/>
    <property type="match status" value="1"/>
</dbReference>
<dbReference type="SUPFAM" id="SSF56003">
    <property type="entry name" value="Molybdenum cofactor-binding domain"/>
    <property type="match status" value="1"/>
</dbReference>
<reference evidence="8" key="1">
    <citation type="submission" date="2020-11" db="EMBL/GenBank/DDBJ databases">
        <title>Nocardia NEAU-351.nov., a novel actinomycete isolated from the cow dung.</title>
        <authorList>
            <person name="Zhang X."/>
        </authorList>
    </citation>
    <scope>NUCLEOTIDE SEQUENCE</scope>
    <source>
        <strain evidence="8">NEAU-351</strain>
    </source>
</reference>
<dbReference type="PANTHER" id="PTHR11908">
    <property type="entry name" value="XANTHINE DEHYDROGENASE"/>
    <property type="match status" value="1"/>
</dbReference>
<dbReference type="InterPro" id="IPR001041">
    <property type="entry name" value="2Fe-2S_ferredoxin-type"/>
</dbReference>
<keyword evidence="3" id="KW-0479">Metal-binding</keyword>
<evidence type="ECO:0000256" key="3">
    <source>
        <dbReference type="ARBA" id="ARBA00022723"/>
    </source>
</evidence>
<dbReference type="InterPro" id="IPR016208">
    <property type="entry name" value="Ald_Oxase/xanthine_DH-like"/>
</dbReference>
<name>A0A931IEI3_9NOCA</name>
<evidence type="ECO:0000259" key="7">
    <source>
        <dbReference type="PROSITE" id="PS51085"/>
    </source>
</evidence>
<dbReference type="InterPro" id="IPR036884">
    <property type="entry name" value="2Fe-2S-bd_dom_sf"/>
</dbReference>
<evidence type="ECO:0000313" key="8">
    <source>
        <dbReference type="EMBL" id="MBH0778263.1"/>
    </source>
</evidence>
<dbReference type="EMBL" id="JADMLG010000007">
    <property type="protein sequence ID" value="MBH0778263.1"/>
    <property type="molecule type" value="Genomic_DNA"/>
</dbReference>
<dbReference type="RefSeq" id="WP_196150580.1">
    <property type="nucleotide sequence ID" value="NZ_JADMLG010000007.1"/>
</dbReference>
<dbReference type="InterPro" id="IPR036010">
    <property type="entry name" value="2Fe-2S_ferredoxin-like_sf"/>
</dbReference>
<proteinExistence type="inferred from homology"/>
<organism evidence="8 9">
    <name type="scientific">Nocardia bovistercoris</name>
    <dbReference type="NCBI Taxonomy" id="2785916"/>
    <lineage>
        <taxon>Bacteria</taxon>
        <taxon>Bacillati</taxon>
        <taxon>Actinomycetota</taxon>
        <taxon>Actinomycetes</taxon>
        <taxon>Mycobacteriales</taxon>
        <taxon>Nocardiaceae</taxon>
        <taxon>Nocardia</taxon>
    </lineage>
</organism>
<dbReference type="InterPro" id="IPR008274">
    <property type="entry name" value="AldOxase/xan_DH_MoCoBD1"/>
</dbReference>
<keyword evidence="5" id="KW-0408">Iron</keyword>
<dbReference type="Proteomes" id="UP000655751">
    <property type="component" value="Unassembled WGS sequence"/>
</dbReference>
<evidence type="ECO:0000256" key="4">
    <source>
        <dbReference type="ARBA" id="ARBA00023002"/>
    </source>
</evidence>
<feature type="region of interest" description="Disordered" evidence="6">
    <location>
        <begin position="175"/>
        <end position="211"/>
    </location>
</feature>
<dbReference type="Pfam" id="PF01315">
    <property type="entry name" value="Ald_Xan_dh_C"/>
    <property type="match status" value="1"/>
</dbReference>
<dbReference type="PIRSF" id="PIRSF000127">
    <property type="entry name" value="Xanthine_DH"/>
    <property type="match status" value="1"/>
</dbReference>
<dbReference type="InterPro" id="IPR006058">
    <property type="entry name" value="2Fe2S_fd_BS"/>
</dbReference>
<comment type="caution">
    <text evidence="8">The sequence shown here is derived from an EMBL/GenBank/DDBJ whole genome shotgun (WGS) entry which is preliminary data.</text>
</comment>
<sequence>MKFEVDGDIVSARPRPGQCLRTLLRDLGRFAVKKGCDSGDCGACSVQLDGATVHSCLIPAHRVADRTVTTAAGLGTADDPHPIQRRFLETAGFQCGFCTAGMVVTAAGLGCATPTAPDPSLLPELLKGNLCRCTGYRAITEALTGDPAERSEPARGHVGPSALAPADDVAMQARDDVGSGAPAPAGDRAGQSDPPRGRVGSGMPAPVGDVAERSECGSGALVQAGDLAEPACGDVGSAVLAGDVAEGVEPPRGHGGSDVPVLVGDVAEQSGHARGHVGSGALAPAGPRLVRGAEPFTFDVLPLDAERPDLADGPEPSGAPDHVPVSKDSRTGPELGARSEVSAPPTAPLHLAVLRSPHPHARILAIDTAAAEALPGVHAVLTHADAPHVAFSTARHELRTDDPDDTYVLDSTVRFVGQRVAAVVADTLATAEQGCRALRVEYQTLPAVFDPAAALEPGAPALHSDKPEAARIADPERNLIAEIHGEVGDLAAGLSAAAKVVSGVWHSPRVQHVHLETHGGIGWLDTDGRLVIRCSTQVPFLVRDELCEVFGLERDRVRVFAARVGGGFGAKQEMLAEDLIALAVLRTERPVRYEFTRTDEFTAATTRHPMRVAVTAGATADGVLTALAVDVLADAGAYGNHSAGVMFHGVGESVEVYRCANKRVDGRTVYTNNVPSGAFRGYGLGQIIFGVESALDDLARALGIDPFEFRRRNVVVPGDPFVGAQVDDGDLMFGSYGLDQCLDLAEAALHRGNGIAAPDSGWRVGTGMALAMIATIPPRGHRSDAVAALRPDGGYEIRVGTAEFGNGTTTVHAQLAATALGADIGAITIRQSDTDLVGHDTGAFGSTGIVVAGKASYNAATALRAAIIQRATARTGCPPSDIDLTAEGVRCGDRLLTPKELLAEGELVAHGSHAGSPRSVSFNVHAFRVAVHPDTGELRILQSIQAADAGVVLNPVQCRGQIEGGVAQAIGTALHEELRGVDGVVTTRTLRHYHIPQFADVPRTEVHFADTSDELGPLGAKSMSESPYNPVAPALANAIADAVGVRQDRLPMTADRIWRAMREGGTE</sequence>
<dbReference type="InterPro" id="IPR012675">
    <property type="entry name" value="Beta-grasp_dom_sf"/>
</dbReference>
<dbReference type="InterPro" id="IPR036856">
    <property type="entry name" value="Ald_Oxase/Xan_DH_a/b_sf"/>
</dbReference>
<comment type="similarity">
    <text evidence="1">Belongs to the xanthine dehydrogenase family.</text>
</comment>
<dbReference type="Gene3D" id="1.10.150.120">
    <property type="entry name" value="[2Fe-2S]-binding domain"/>
    <property type="match status" value="1"/>
</dbReference>
<protein>
    <submittedName>
        <fullName evidence="8">Molybdopterin-dependent oxidoreductase</fullName>
    </submittedName>
</protein>
<evidence type="ECO:0000313" key="9">
    <source>
        <dbReference type="Proteomes" id="UP000655751"/>
    </source>
</evidence>
<dbReference type="PROSITE" id="PS00197">
    <property type="entry name" value="2FE2S_FER_1"/>
    <property type="match status" value="1"/>
</dbReference>
<dbReference type="Pfam" id="PF02738">
    <property type="entry name" value="MoCoBD_1"/>
    <property type="match status" value="1"/>
</dbReference>
<evidence type="ECO:0000256" key="5">
    <source>
        <dbReference type="ARBA" id="ARBA00023004"/>
    </source>
</evidence>
<dbReference type="PANTHER" id="PTHR11908:SF132">
    <property type="entry name" value="ALDEHYDE OXIDASE 1-RELATED"/>
    <property type="match status" value="1"/>
</dbReference>
<evidence type="ECO:0000256" key="2">
    <source>
        <dbReference type="ARBA" id="ARBA00022505"/>
    </source>
</evidence>
<dbReference type="InterPro" id="IPR002888">
    <property type="entry name" value="2Fe-2S-bd"/>
</dbReference>
<keyword evidence="2" id="KW-0500">Molybdenum</keyword>
<dbReference type="GO" id="GO:0005506">
    <property type="term" value="F:iron ion binding"/>
    <property type="evidence" value="ECO:0007669"/>
    <property type="project" value="InterPro"/>
</dbReference>
<dbReference type="PROSITE" id="PS51085">
    <property type="entry name" value="2FE2S_FER_2"/>
    <property type="match status" value="1"/>
</dbReference>
<feature type="domain" description="2Fe-2S ferredoxin-type" evidence="7">
    <location>
        <begin position="1"/>
        <end position="74"/>
    </location>
</feature>
<dbReference type="Gene3D" id="3.10.20.30">
    <property type="match status" value="1"/>
</dbReference>
<dbReference type="SUPFAM" id="SSF47741">
    <property type="entry name" value="CO dehydrogenase ISP C-domain like"/>
    <property type="match status" value="1"/>
</dbReference>
<evidence type="ECO:0000256" key="6">
    <source>
        <dbReference type="SAM" id="MobiDB-lite"/>
    </source>
</evidence>
<dbReference type="Pfam" id="PF01799">
    <property type="entry name" value="Fer2_2"/>
    <property type="match status" value="1"/>
</dbReference>
<dbReference type="Gene3D" id="3.30.365.10">
    <property type="entry name" value="Aldehyde oxidase/xanthine dehydrogenase, molybdopterin binding domain"/>
    <property type="match status" value="4"/>
</dbReference>
<dbReference type="GO" id="GO:0016491">
    <property type="term" value="F:oxidoreductase activity"/>
    <property type="evidence" value="ECO:0007669"/>
    <property type="project" value="UniProtKB-KW"/>
</dbReference>
<dbReference type="AlphaFoldDB" id="A0A931IEI3"/>
<dbReference type="GO" id="GO:0051537">
    <property type="term" value="F:2 iron, 2 sulfur cluster binding"/>
    <property type="evidence" value="ECO:0007669"/>
    <property type="project" value="InterPro"/>
</dbReference>
<dbReference type="Pfam" id="PF20256">
    <property type="entry name" value="MoCoBD_2"/>
    <property type="match status" value="1"/>
</dbReference>
<keyword evidence="9" id="KW-1185">Reference proteome</keyword>
<keyword evidence="4" id="KW-0560">Oxidoreductase</keyword>
<accession>A0A931IEI3</accession>
<gene>
    <name evidence="8" type="ORF">IT779_18445</name>
</gene>
<dbReference type="InterPro" id="IPR000674">
    <property type="entry name" value="Ald_Oxase/Xan_DH_a/b"/>
</dbReference>
<dbReference type="SMART" id="SM01008">
    <property type="entry name" value="Ald_Xan_dh_C"/>
    <property type="match status" value="1"/>
</dbReference>
<feature type="region of interest" description="Disordered" evidence="6">
    <location>
        <begin position="306"/>
        <end position="344"/>
    </location>
</feature>
<dbReference type="InterPro" id="IPR037165">
    <property type="entry name" value="AldOxase/xan_DH_Mopterin-bd_sf"/>
</dbReference>
<dbReference type="InterPro" id="IPR046867">
    <property type="entry name" value="AldOxase/xan_DH_MoCoBD2"/>
</dbReference>
<dbReference type="SUPFAM" id="SSF54665">
    <property type="entry name" value="CO dehydrogenase molybdoprotein N-domain-like"/>
    <property type="match status" value="1"/>
</dbReference>
<dbReference type="SUPFAM" id="SSF54292">
    <property type="entry name" value="2Fe-2S ferredoxin-like"/>
    <property type="match status" value="1"/>
</dbReference>
<evidence type="ECO:0000256" key="1">
    <source>
        <dbReference type="ARBA" id="ARBA00006849"/>
    </source>
</evidence>